<keyword evidence="4" id="KW-1185">Reference proteome</keyword>
<dbReference type="Pfam" id="PF12706">
    <property type="entry name" value="Lactamase_B_2"/>
    <property type="match status" value="1"/>
</dbReference>
<dbReference type="InterPro" id="IPR024884">
    <property type="entry name" value="NAPE-PLD"/>
</dbReference>
<feature type="chain" id="PRO_5047452917" evidence="1">
    <location>
        <begin position="22"/>
        <end position="369"/>
    </location>
</feature>
<dbReference type="InterPro" id="IPR036866">
    <property type="entry name" value="RibonucZ/Hydroxyglut_hydro"/>
</dbReference>
<name>A0ABT7IQV5_9BURK</name>
<dbReference type="RefSeq" id="WP_243376705.1">
    <property type="nucleotide sequence ID" value="NZ_JAKZJU020000001.1"/>
</dbReference>
<reference evidence="3" key="1">
    <citation type="submission" date="2023-03" db="EMBL/GenBank/DDBJ databases">
        <title>Mesosutterella sp. nov. isolated from porcine feces.</title>
        <authorList>
            <person name="Yu S."/>
        </authorList>
    </citation>
    <scope>NUCLEOTIDE SEQUENCE</scope>
    <source>
        <strain evidence="3">AGMB02718</strain>
    </source>
</reference>
<protein>
    <submittedName>
        <fullName evidence="3">MBL fold metallo-hydrolase</fullName>
    </submittedName>
</protein>
<dbReference type="Proteomes" id="UP001165481">
    <property type="component" value="Unassembled WGS sequence"/>
</dbReference>
<evidence type="ECO:0000313" key="4">
    <source>
        <dbReference type="Proteomes" id="UP001165481"/>
    </source>
</evidence>
<dbReference type="PANTHER" id="PTHR15032:SF4">
    <property type="entry name" value="N-ACYL-PHOSPHATIDYLETHANOLAMINE-HYDROLYZING PHOSPHOLIPASE D"/>
    <property type="match status" value="1"/>
</dbReference>
<feature type="domain" description="Metallo-beta-lactamase" evidence="2">
    <location>
        <begin position="119"/>
        <end position="315"/>
    </location>
</feature>
<dbReference type="InterPro" id="IPR001279">
    <property type="entry name" value="Metallo-B-lactamas"/>
</dbReference>
<proteinExistence type="predicted"/>
<gene>
    <name evidence="3" type="ORF">MUN46_010105</name>
</gene>
<comment type="caution">
    <text evidence="3">The sequence shown here is derived from an EMBL/GenBank/DDBJ whole genome shotgun (WGS) entry which is preliminary data.</text>
</comment>
<dbReference type="Gene3D" id="3.60.15.10">
    <property type="entry name" value="Ribonuclease Z/Hydroxyacylglutathione hydrolase-like"/>
    <property type="match status" value="1"/>
</dbReference>
<evidence type="ECO:0000259" key="2">
    <source>
        <dbReference type="Pfam" id="PF12706"/>
    </source>
</evidence>
<keyword evidence="1" id="KW-0732">Signal</keyword>
<dbReference type="InterPro" id="IPR006311">
    <property type="entry name" value="TAT_signal"/>
</dbReference>
<dbReference type="SUPFAM" id="SSF56281">
    <property type="entry name" value="Metallo-hydrolase/oxidoreductase"/>
    <property type="match status" value="1"/>
</dbReference>
<accession>A0ABT7IQV5</accession>
<organism evidence="3 4">
    <name type="scientific">Mesosutterella faecium</name>
    <dbReference type="NCBI Taxonomy" id="2925194"/>
    <lineage>
        <taxon>Bacteria</taxon>
        <taxon>Pseudomonadati</taxon>
        <taxon>Pseudomonadota</taxon>
        <taxon>Betaproteobacteria</taxon>
        <taxon>Burkholderiales</taxon>
        <taxon>Sutterellaceae</taxon>
        <taxon>Mesosutterella</taxon>
    </lineage>
</organism>
<evidence type="ECO:0000256" key="1">
    <source>
        <dbReference type="SAM" id="SignalP"/>
    </source>
</evidence>
<dbReference type="PANTHER" id="PTHR15032">
    <property type="entry name" value="N-ACYL-PHOSPHATIDYLETHANOLAMINE-HYDROLYZING PHOSPHOLIPASE D"/>
    <property type="match status" value="1"/>
</dbReference>
<dbReference type="PIRSF" id="PIRSF038896">
    <property type="entry name" value="NAPE-PLD"/>
    <property type="match status" value="1"/>
</dbReference>
<dbReference type="EMBL" id="JAKZJU020000001">
    <property type="protein sequence ID" value="MDL2060288.1"/>
    <property type="molecule type" value="Genomic_DNA"/>
</dbReference>
<feature type="signal peptide" evidence="1">
    <location>
        <begin position="1"/>
        <end position="21"/>
    </location>
</feature>
<evidence type="ECO:0000313" key="3">
    <source>
        <dbReference type="EMBL" id="MDL2060288.1"/>
    </source>
</evidence>
<sequence>MKPTRRALLLGSAAAAAAAAAAGGASVYRRGTPAITPERRARIEASPHYQGGEFRPVVPHTPLRAGPDVWKKLLFPKPGYGQPLNPLPAVKTDLKSLPRGRDLLVWFGHSSFYLQLSGHRILIDPVFSRYASPVPFVCRAFRGTEIYSARDLPDEIDVLALTHDHWDHLDYELTREIEPRVRRVVTGLGCGGYYEAWGYPPSKISEEDWDTEVKIDPQLSVWVLPTRHFSGRLLERNQTQYVSFAFTTPERRVFASGDGGYDSRFSDFACRFGGFDLAIIENGQYNPGWHSVHMLPEESARAAEEVGAKEVVPCHNSKYCLSPSPWKEPLERFEAESRGRPYRLLTPRIGEVVEIGAGRSFPAWWKSAL</sequence>
<dbReference type="PROSITE" id="PS51318">
    <property type="entry name" value="TAT"/>
    <property type="match status" value="1"/>
</dbReference>